<evidence type="ECO:0000313" key="2">
    <source>
        <dbReference type="EMBL" id="KAH7325972.1"/>
    </source>
</evidence>
<keyword evidence="3" id="KW-1185">Reference proteome</keyword>
<evidence type="ECO:0000313" key="3">
    <source>
        <dbReference type="Proteomes" id="UP000813444"/>
    </source>
</evidence>
<reference evidence="2" key="1">
    <citation type="journal article" date="2021" name="Nat. Commun.">
        <title>Genetic determinants of endophytism in the Arabidopsis root mycobiome.</title>
        <authorList>
            <person name="Mesny F."/>
            <person name="Miyauchi S."/>
            <person name="Thiergart T."/>
            <person name="Pickel B."/>
            <person name="Atanasova L."/>
            <person name="Karlsson M."/>
            <person name="Huettel B."/>
            <person name="Barry K.W."/>
            <person name="Haridas S."/>
            <person name="Chen C."/>
            <person name="Bauer D."/>
            <person name="Andreopoulos W."/>
            <person name="Pangilinan J."/>
            <person name="LaButti K."/>
            <person name="Riley R."/>
            <person name="Lipzen A."/>
            <person name="Clum A."/>
            <person name="Drula E."/>
            <person name="Henrissat B."/>
            <person name="Kohler A."/>
            <person name="Grigoriev I.V."/>
            <person name="Martin F.M."/>
            <person name="Hacquard S."/>
        </authorList>
    </citation>
    <scope>NUCLEOTIDE SEQUENCE</scope>
    <source>
        <strain evidence="2">MPI-CAGE-CH-0235</strain>
    </source>
</reference>
<feature type="compositionally biased region" description="Low complexity" evidence="1">
    <location>
        <begin position="75"/>
        <end position="85"/>
    </location>
</feature>
<accession>A0A8K0SXR9</accession>
<dbReference type="AlphaFoldDB" id="A0A8K0SXR9"/>
<proteinExistence type="predicted"/>
<dbReference type="Proteomes" id="UP000813444">
    <property type="component" value="Unassembled WGS sequence"/>
</dbReference>
<comment type="caution">
    <text evidence="2">The sequence shown here is derived from an EMBL/GenBank/DDBJ whole genome shotgun (WGS) entry which is preliminary data.</text>
</comment>
<feature type="region of interest" description="Disordered" evidence="1">
    <location>
        <begin position="75"/>
        <end position="129"/>
    </location>
</feature>
<name>A0A8K0SXR9_9HYPO</name>
<evidence type="ECO:0000256" key="1">
    <source>
        <dbReference type="SAM" id="MobiDB-lite"/>
    </source>
</evidence>
<feature type="compositionally biased region" description="Polar residues" evidence="1">
    <location>
        <begin position="120"/>
        <end position="129"/>
    </location>
</feature>
<protein>
    <submittedName>
        <fullName evidence="2">Uncharacterized protein</fullName>
    </submittedName>
</protein>
<feature type="compositionally biased region" description="Polar residues" evidence="1">
    <location>
        <begin position="86"/>
        <end position="99"/>
    </location>
</feature>
<gene>
    <name evidence="2" type="ORF">B0I35DRAFT_122939</name>
</gene>
<sequence>MVCPSRASNPFPACPPFSSLDGGFPRGLSLPAFKPTHTHHLTQCNPCSLGGSPCSQVDLHWARLAEPPHSSFLASVPSHPVPVSSANTPSIDQPTTPTLTRHHLEVDNASLRRRSDSSSTDNAHQSSCTDYVSRRHLEHSVFLFSRASLPVHSLLEHSAQSPFWHLRPHVHIASEPCYPVESNHSQVSGSPKLFIGIAFYRHLHFEPPT</sequence>
<dbReference type="EMBL" id="JAGPNK010000002">
    <property type="protein sequence ID" value="KAH7325972.1"/>
    <property type="molecule type" value="Genomic_DNA"/>
</dbReference>
<organism evidence="2 3">
    <name type="scientific">Stachybotrys elegans</name>
    <dbReference type="NCBI Taxonomy" id="80388"/>
    <lineage>
        <taxon>Eukaryota</taxon>
        <taxon>Fungi</taxon>
        <taxon>Dikarya</taxon>
        <taxon>Ascomycota</taxon>
        <taxon>Pezizomycotina</taxon>
        <taxon>Sordariomycetes</taxon>
        <taxon>Hypocreomycetidae</taxon>
        <taxon>Hypocreales</taxon>
        <taxon>Stachybotryaceae</taxon>
        <taxon>Stachybotrys</taxon>
    </lineage>
</organism>